<evidence type="ECO:0000313" key="5">
    <source>
        <dbReference type="Proteomes" id="UP000076552"/>
    </source>
</evidence>
<gene>
    <name evidence="4" type="ORF">CT0861_05353</name>
</gene>
<dbReference type="Gene3D" id="3.20.20.330">
    <property type="entry name" value="Homocysteine-binding-like domain"/>
    <property type="match status" value="1"/>
</dbReference>
<evidence type="ECO:0000259" key="3">
    <source>
        <dbReference type="Pfam" id="PF02574"/>
    </source>
</evidence>
<feature type="non-terminal residue" evidence="4">
    <location>
        <position position="231"/>
    </location>
</feature>
<comment type="caution">
    <text evidence="4">The sequence shown here is derived from an EMBL/GenBank/DDBJ whole genome shotgun (WGS) entry which is preliminary data.</text>
</comment>
<dbReference type="STRING" id="708197.A0A166WI14"/>
<accession>A0A166WI14</accession>
<dbReference type="EMBL" id="LFIV01000021">
    <property type="protein sequence ID" value="KZL75687.1"/>
    <property type="molecule type" value="Genomic_DNA"/>
</dbReference>
<dbReference type="Proteomes" id="UP000076552">
    <property type="component" value="Unassembled WGS sequence"/>
</dbReference>
<dbReference type="AlphaFoldDB" id="A0A166WI14"/>
<dbReference type="InterPro" id="IPR003726">
    <property type="entry name" value="HCY_dom"/>
</dbReference>
<organism evidence="4 5">
    <name type="scientific">Colletotrichum tofieldiae</name>
    <dbReference type="NCBI Taxonomy" id="708197"/>
    <lineage>
        <taxon>Eukaryota</taxon>
        <taxon>Fungi</taxon>
        <taxon>Dikarya</taxon>
        <taxon>Ascomycota</taxon>
        <taxon>Pezizomycotina</taxon>
        <taxon>Sordariomycetes</taxon>
        <taxon>Hypocreomycetidae</taxon>
        <taxon>Glomerellales</taxon>
        <taxon>Glomerellaceae</taxon>
        <taxon>Colletotrichum</taxon>
        <taxon>Colletotrichum spaethianum species complex</taxon>
    </lineage>
</organism>
<evidence type="ECO:0000313" key="4">
    <source>
        <dbReference type="EMBL" id="KZL75687.1"/>
    </source>
</evidence>
<keyword evidence="5" id="KW-1185">Reference proteome</keyword>
<dbReference type="GO" id="GO:0032259">
    <property type="term" value="P:methylation"/>
    <property type="evidence" value="ECO:0007669"/>
    <property type="project" value="UniProtKB-KW"/>
</dbReference>
<feature type="domain" description="Hcy-binding" evidence="3">
    <location>
        <begin position="4"/>
        <end position="143"/>
    </location>
</feature>
<dbReference type="PANTHER" id="PTHR11103:SF10">
    <property type="entry name" value="HOMOCYSTEINE S-METHYLTRANSFERASE 1-RELATED"/>
    <property type="match status" value="1"/>
</dbReference>
<keyword evidence="2 4" id="KW-0808">Transferase</keyword>
<name>A0A166WI14_9PEZI</name>
<dbReference type="SUPFAM" id="SSF82282">
    <property type="entry name" value="Homocysteine S-methyltransferase"/>
    <property type="match status" value="1"/>
</dbReference>
<dbReference type="GO" id="GO:0008168">
    <property type="term" value="F:methyltransferase activity"/>
    <property type="evidence" value="ECO:0007669"/>
    <property type="project" value="UniProtKB-KW"/>
</dbReference>
<dbReference type="PANTHER" id="PTHR11103">
    <property type="entry name" value="SLR1189 PROTEIN"/>
    <property type="match status" value="1"/>
</dbReference>
<evidence type="ECO:0000256" key="2">
    <source>
        <dbReference type="ARBA" id="ARBA00022679"/>
    </source>
</evidence>
<proteinExistence type="predicted"/>
<sequence>MGHLHMIALETIPRVDEIRALRRAIASCNISLPFWISCVFPGDEDVLPDGSTVDQVMEAMLGRAVEGPAPWGVGINCTKMDKLPRLVRALELSMKKMLSKDQVYSRPSLVLYPDGMNGKVYNTTTKSWELSDALVALQSKTPWASQLASLAKEIILGGNSTLFWWAVAAKRLLRILQPSDGSLIPEVFSMNERTFNTSLGERWRSNFCKWYEDTSNLSGVLHAAIHTELIT</sequence>
<protein>
    <submittedName>
        <fullName evidence="4">Homocysteine S-methyltransferase</fullName>
    </submittedName>
</protein>
<dbReference type="InterPro" id="IPR036589">
    <property type="entry name" value="HCY_dom_sf"/>
</dbReference>
<reference evidence="4 5" key="1">
    <citation type="submission" date="2015-06" db="EMBL/GenBank/DDBJ databases">
        <title>Survival trade-offs in plant roots during colonization by closely related pathogenic and mutualistic fungi.</title>
        <authorList>
            <person name="Hacquard S."/>
            <person name="Kracher B."/>
            <person name="Hiruma K."/>
            <person name="Weinman A."/>
            <person name="Muench P."/>
            <person name="Garrido Oter R."/>
            <person name="Ver Loren van Themaat E."/>
            <person name="Dallerey J.-F."/>
            <person name="Damm U."/>
            <person name="Henrissat B."/>
            <person name="Lespinet O."/>
            <person name="Thon M."/>
            <person name="Kemen E."/>
            <person name="McHardy A.C."/>
            <person name="Schulze-Lefert P."/>
            <person name="O'Connell R.J."/>
        </authorList>
    </citation>
    <scope>NUCLEOTIDE SEQUENCE [LARGE SCALE GENOMIC DNA]</scope>
    <source>
        <strain evidence="4 5">0861</strain>
    </source>
</reference>
<keyword evidence="1 4" id="KW-0489">Methyltransferase</keyword>
<dbReference type="Pfam" id="PF02574">
    <property type="entry name" value="S-methyl_trans"/>
    <property type="match status" value="1"/>
</dbReference>
<evidence type="ECO:0000256" key="1">
    <source>
        <dbReference type="ARBA" id="ARBA00022603"/>
    </source>
</evidence>